<feature type="transmembrane region" description="Helical" evidence="4">
    <location>
        <begin position="647"/>
        <end position="675"/>
    </location>
</feature>
<keyword evidence="3 6" id="KW-0808">Transferase</keyword>
<evidence type="ECO:0000256" key="3">
    <source>
        <dbReference type="ARBA" id="ARBA00022679"/>
    </source>
</evidence>
<keyword evidence="7" id="KW-1185">Reference proteome</keyword>
<dbReference type="InterPro" id="IPR037257">
    <property type="entry name" value="T2SS_E_N_sf"/>
</dbReference>
<feature type="domain" description="Glycosyltransferase 2-like" evidence="5">
    <location>
        <begin position="439"/>
        <end position="658"/>
    </location>
</feature>
<dbReference type="SUPFAM" id="SSF53448">
    <property type="entry name" value="Nucleotide-diphospho-sugar transferases"/>
    <property type="match status" value="1"/>
</dbReference>
<proteinExistence type="inferred from homology"/>
<dbReference type="STRING" id="1121421.SAMN02745123_00086"/>
<feature type="transmembrane region" description="Helical" evidence="4">
    <location>
        <begin position="310"/>
        <end position="328"/>
    </location>
</feature>
<dbReference type="AlphaFoldDB" id="A0A1M6NEK4"/>
<dbReference type="InterPro" id="IPR029044">
    <property type="entry name" value="Nucleotide-diphossugar_trans"/>
</dbReference>
<dbReference type="SUPFAM" id="SSF160246">
    <property type="entry name" value="EspE N-terminal domain-like"/>
    <property type="match status" value="3"/>
</dbReference>
<reference evidence="7" key="1">
    <citation type="submission" date="2016-11" db="EMBL/GenBank/DDBJ databases">
        <authorList>
            <person name="Varghese N."/>
            <person name="Submissions S."/>
        </authorList>
    </citation>
    <scope>NUCLEOTIDE SEQUENCE [LARGE SCALE GENOMIC DNA]</scope>
    <source>
        <strain evidence="7">DSM 10349</strain>
    </source>
</reference>
<dbReference type="Gene3D" id="3.90.550.10">
    <property type="entry name" value="Spore Coat Polysaccharide Biosynthesis Protein SpsA, Chain A"/>
    <property type="match status" value="1"/>
</dbReference>
<evidence type="ECO:0000259" key="5">
    <source>
        <dbReference type="Pfam" id="PF13632"/>
    </source>
</evidence>
<dbReference type="Proteomes" id="UP000183997">
    <property type="component" value="Unassembled WGS sequence"/>
</dbReference>
<feature type="transmembrane region" description="Helical" evidence="4">
    <location>
        <begin position="695"/>
        <end position="717"/>
    </location>
</feature>
<dbReference type="GO" id="GO:0016757">
    <property type="term" value="F:glycosyltransferase activity"/>
    <property type="evidence" value="ECO:0007669"/>
    <property type="project" value="UniProtKB-KW"/>
</dbReference>
<evidence type="ECO:0000313" key="6">
    <source>
        <dbReference type="EMBL" id="SHJ94044.1"/>
    </source>
</evidence>
<feature type="transmembrane region" description="Helical" evidence="4">
    <location>
        <begin position="612"/>
        <end position="635"/>
    </location>
</feature>
<dbReference type="PANTHER" id="PTHR43630">
    <property type="entry name" value="POLY-BETA-1,6-N-ACETYL-D-GLUCOSAMINE SYNTHASE"/>
    <property type="match status" value="1"/>
</dbReference>
<keyword evidence="2" id="KW-0328">Glycosyltransferase</keyword>
<protein>
    <submittedName>
        <fullName evidence="6">Glycosyltransferase, catalytic subunit of cellulose synthase and poly-beta-1,6-N-acetylglucosamine synthase</fullName>
    </submittedName>
</protein>
<dbReference type="OrthoDB" id="9768769at2"/>
<organism evidence="6 7">
    <name type="scientific">Desulforamulus aeronauticus DSM 10349</name>
    <dbReference type="NCBI Taxonomy" id="1121421"/>
    <lineage>
        <taxon>Bacteria</taxon>
        <taxon>Bacillati</taxon>
        <taxon>Bacillota</taxon>
        <taxon>Clostridia</taxon>
        <taxon>Eubacteriales</taxon>
        <taxon>Peptococcaceae</taxon>
        <taxon>Desulforamulus</taxon>
    </lineage>
</organism>
<dbReference type="Pfam" id="PF13632">
    <property type="entry name" value="Glyco_trans_2_3"/>
    <property type="match status" value="1"/>
</dbReference>
<evidence type="ECO:0000313" key="7">
    <source>
        <dbReference type="Proteomes" id="UP000183997"/>
    </source>
</evidence>
<dbReference type="CDD" id="cd06427">
    <property type="entry name" value="CESA_like_2"/>
    <property type="match status" value="1"/>
</dbReference>
<evidence type="ECO:0000256" key="4">
    <source>
        <dbReference type="SAM" id="Phobius"/>
    </source>
</evidence>
<gene>
    <name evidence="6" type="ORF">SAMN02745123_00086</name>
</gene>
<name>A0A1M6NEK4_9FIRM</name>
<comment type="similarity">
    <text evidence="1">Belongs to the glycosyltransferase 2 family.</text>
</comment>
<evidence type="ECO:0000256" key="2">
    <source>
        <dbReference type="ARBA" id="ARBA00022676"/>
    </source>
</evidence>
<keyword evidence="4" id="KW-0812">Transmembrane</keyword>
<sequence>MAEKSNRLGENLLRQGYITDEQLHIALNIQRETGDLIGTILVGQGFISSQDLTDFITTSQFSRLGERLIQSKLITPAQLKMAMAYQEQNGGRLGDILILLNHISKQKLEDFLATYARPKLPLGQMLVQNKEITEEQLGEAIAMQKKSGGRIGDVLLFLKHVTPETLYRYLATQNNLGRVGNNYNRQMAKKIPYEIALQYNAILINSRPDSYILAVGEILPEESIRVIGSYLDKPVEQVLATMIEIENLWEMVYGHRLSEDSVFKLYEEQPENSAIVTFSKGQRVALIAACIAFLIVLIANYRAALFVGNILVQGLYAIMTILKLYIVYKGSYKDAQLHFTPEEIAAIDETKLPVYTILVPVYKEKEVIKQLIHNIQALDYPQYKLDVCILLEEDDKETIETVMSMNLPHYFTPIIVPSSQPKTKPKACNYGLIRAKGRYVVIYDAEDRPEPDQLKKVYLAFKQLPSSYVCIQCKLNYFNSNQNLLTRFFTQEYSMWFEMLLVGIMQTKTPIPLGGTSNHFKIDFLREVGAWDPFNVTEDADLGIRLFKKGYHTAIVDSRTWEEANSDVSNWLRQRSRWIKGYMQTWLVHMRHPVQLYRICGFKGFIGYQAMVLGTPLLPLLNPIFWFLLVFWYLTHAGWISSLFPGILYYLACFQLIFGNFMFMYTNAVGMYWVIRDCSLKNKQPFSYGLIKYALLTPLYWMLMSVAAYKALIQLVLKPFYWEKTNHGLTAAKYDTVNRSNLSA</sequence>
<keyword evidence="4" id="KW-0472">Membrane</keyword>
<evidence type="ECO:0000256" key="1">
    <source>
        <dbReference type="ARBA" id="ARBA00006739"/>
    </source>
</evidence>
<dbReference type="InterPro" id="IPR001173">
    <property type="entry name" value="Glyco_trans_2-like"/>
</dbReference>
<keyword evidence="4" id="KW-1133">Transmembrane helix</keyword>
<dbReference type="EMBL" id="FRAR01000004">
    <property type="protein sequence ID" value="SHJ94044.1"/>
    <property type="molecule type" value="Genomic_DNA"/>
</dbReference>
<dbReference type="RefSeq" id="WP_072910306.1">
    <property type="nucleotide sequence ID" value="NZ_FRAR01000004.1"/>
</dbReference>
<feature type="transmembrane region" description="Helical" evidence="4">
    <location>
        <begin position="284"/>
        <end position="304"/>
    </location>
</feature>
<accession>A0A1M6NEK4</accession>
<dbReference type="PANTHER" id="PTHR43630:SF1">
    <property type="entry name" value="POLY-BETA-1,6-N-ACETYL-D-GLUCOSAMINE SYNTHASE"/>
    <property type="match status" value="1"/>
</dbReference>